<feature type="non-terminal residue" evidence="1">
    <location>
        <position position="38"/>
    </location>
</feature>
<name>Q4SX03_TETNG</name>
<accession>Q4SX03</accession>
<comment type="caution">
    <text evidence="1">The sequence shown here is derived from an EMBL/GenBank/DDBJ whole genome shotgun (WGS) entry which is preliminary data.</text>
</comment>
<dbReference type="AlphaFoldDB" id="Q4SX03"/>
<sequence length="38" mass="4011">HEVARFPTVFGSKCLLGGARRWLGLGCGRGLLCGGDLH</sequence>
<dbReference type="KEGG" id="tng:GSTEN00011206G001"/>
<evidence type="ECO:0000313" key="1">
    <source>
        <dbReference type="EMBL" id="CAF94829.1"/>
    </source>
</evidence>
<reference evidence="1" key="2">
    <citation type="submission" date="2004-02" db="EMBL/GenBank/DDBJ databases">
        <authorList>
            <consortium name="Genoscope"/>
            <consortium name="Whitehead Institute Centre for Genome Research"/>
        </authorList>
    </citation>
    <scope>NUCLEOTIDE SEQUENCE</scope>
</reference>
<organism evidence="1">
    <name type="scientific">Tetraodon nigroviridis</name>
    <name type="common">Spotted green pufferfish</name>
    <name type="synonym">Chelonodon nigroviridis</name>
    <dbReference type="NCBI Taxonomy" id="99883"/>
    <lineage>
        <taxon>Eukaryota</taxon>
        <taxon>Metazoa</taxon>
        <taxon>Chordata</taxon>
        <taxon>Craniata</taxon>
        <taxon>Vertebrata</taxon>
        <taxon>Euteleostomi</taxon>
        <taxon>Actinopterygii</taxon>
        <taxon>Neopterygii</taxon>
        <taxon>Teleostei</taxon>
        <taxon>Neoteleostei</taxon>
        <taxon>Acanthomorphata</taxon>
        <taxon>Eupercaria</taxon>
        <taxon>Tetraodontiformes</taxon>
        <taxon>Tetradontoidea</taxon>
        <taxon>Tetraodontidae</taxon>
        <taxon>Tetraodon</taxon>
    </lineage>
</organism>
<reference evidence="1" key="1">
    <citation type="journal article" date="2004" name="Nature">
        <title>Genome duplication in the teleost fish Tetraodon nigroviridis reveals the early vertebrate proto-karyotype.</title>
        <authorList>
            <person name="Jaillon O."/>
            <person name="Aury J.-M."/>
            <person name="Brunet F."/>
            <person name="Petit J.-L."/>
            <person name="Stange-Thomann N."/>
            <person name="Mauceli E."/>
            <person name="Bouneau L."/>
            <person name="Fischer C."/>
            <person name="Ozouf-Costaz C."/>
            <person name="Bernot A."/>
            <person name="Nicaud S."/>
            <person name="Jaffe D."/>
            <person name="Fisher S."/>
            <person name="Lutfalla G."/>
            <person name="Dossat C."/>
            <person name="Segurens B."/>
            <person name="Dasilva C."/>
            <person name="Salanoubat M."/>
            <person name="Levy M."/>
            <person name="Boudet N."/>
            <person name="Castellano S."/>
            <person name="Anthouard V."/>
            <person name="Jubin C."/>
            <person name="Castelli V."/>
            <person name="Katinka M."/>
            <person name="Vacherie B."/>
            <person name="Biemont C."/>
            <person name="Skalli Z."/>
            <person name="Cattolico L."/>
            <person name="Poulain J."/>
            <person name="De Berardinis V."/>
            <person name="Cruaud C."/>
            <person name="Duprat S."/>
            <person name="Brottier P."/>
            <person name="Coutanceau J.-P."/>
            <person name="Gouzy J."/>
            <person name="Parra G."/>
            <person name="Lardier G."/>
            <person name="Chapple C."/>
            <person name="McKernan K.J."/>
            <person name="McEwan P."/>
            <person name="Bosak S."/>
            <person name="Kellis M."/>
            <person name="Volff J.-N."/>
            <person name="Guigo R."/>
            <person name="Zody M.C."/>
            <person name="Mesirov J."/>
            <person name="Lindblad-Toh K."/>
            <person name="Birren B."/>
            <person name="Nusbaum C."/>
            <person name="Kahn D."/>
            <person name="Robinson-Rechavi M."/>
            <person name="Laudet V."/>
            <person name="Schachter V."/>
            <person name="Quetier F."/>
            <person name="Saurin W."/>
            <person name="Scarpelli C."/>
            <person name="Wincker P."/>
            <person name="Lander E.S."/>
            <person name="Weissenbach J."/>
            <person name="Roest Crollius H."/>
        </authorList>
    </citation>
    <scope>NUCLEOTIDE SEQUENCE [LARGE SCALE GENOMIC DNA]</scope>
</reference>
<protein>
    <submittedName>
        <fullName evidence="1">(spotted green pufferfish) hypothetical protein</fullName>
    </submittedName>
</protein>
<proteinExistence type="predicted"/>
<dbReference type="EMBL" id="CAAE01013255">
    <property type="protein sequence ID" value="CAF94829.1"/>
    <property type="molecule type" value="Genomic_DNA"/>
</dbReference>
<gene>
    <name evidence="1" type="ORF">GSTENG00011206001</name>
</gene>
<feature type="non-terminal residue" evidence="1">
    <location>
        <position position="1"/>
    </location>
</feature>